<dbReference type="AlphaFoldDB" id="A0A8T0SDL2"/>
<organism evidence="1 2">
    <name type="scientific">Panicum virgatum</name>
    <name type="common">Blackwell switchgrass</name>
    <dbReference type="NCBI Taxonomy" id="38727"/>
    <lineage>
        <taxon>Eukaryota</taxon>
        <taxon>Viridiplantae</taxon>
        <taxon>Streptophyta</taxon>
        <taxon>Embryophyta</taxon>
        <taxon>Tracheophyta</taxon>
        <taxon>Spermatophyta</taxon>
        <taxon>Magnoliopsida</taxon>
        <taxon>Liliopsida</taxon>
        <taxon>Poales</taxon>
        <taxon>Poaceae</taxon>
        <taxon>PACMAD clade</taxon>
        <taxon>Panicoideae</taxon>
        <taxon>Panicodae</taxon>
        <taxon>Paniceae</taxon>
        <taxon>Panicinae</taxon>
        <taxon>Panicum</taxon>
        <taxon>Panicum sect. Hiantes</taxon>
    </lineage>
</organism>
<protein>
    <submittedName>
        <fullName evidence="1">Uncharacterized protein</fullName>
    </submittedName>
</protein>
<sequence length="114" mass="12987">MDHPTALHVRILCSVDLTTIVSGWIECSGTMRTCWAMPRMWQSSPQTPARPLAPLLAIQLPTSILKQSRSLEHLPRHLRRREHHGRGGLPRRIQLIVVDKDLPDDDFHNCKLAS</sequence>
<reference evidence="1" key="1">
    <citation type="submission" date="2020-05" db="EMBL/GenBank/DDBJ databases">
        <title>WGS assembly of Panicum virgatum.</title>
        <authorList>
            <person name="Lovell J.T."/>
            <person name="Jenkins J."/>
            <person name="Shu S."/>
            <person name="Juenger T.E."/>
            <person name="Schmutz J."/>
        </authorList>
    </citation>
    <scope>NUCLEOTIDE SEQUENCE</scope>
    <source>
        <strain evidence="1">AP13</strain>
    </source>
</reference>
<keyword evidence="2" id="KW-1185">Reference proteome</keyword>
<comment type="caution">
    <text evidence="1">The sequence shown here is derived from an EMBL/GenBank/DDBJ whole genome shotgun (WGS) entry which is preliminary data.</text>
</comment>
<accession>A0A8T0SDL2</accession>
<proteinExistence type="predicted"/>
<dbReference type="Proteomes" id="UP000823388">
    <property type="component" value="Chromosome 5N"/>
</dbReference>
<evidence type="ECO:0000313" key="1">
    <source>
        <dbReference type="EMBL" id="KAG2594459.1"/>
    </source>
</evidence>
<dbReference type="EMBL" id="CM029046">
    <property type="protein sequence ID" value="KAG2594459.1"/>
    <property type="molecule type" value="Genomic_DNA"/>
</dbReference>
<evidence type="ECO:0000313" key="2">
    <source>
        <dbReference type="Proteomes" id="UP000823388"/>
    </source>
</evidence>
<name>A0A8T0SDL2_PANVG</name>
<gene>
    <name evidence="1" type="ORF">PVAP13_5NG647501</name>
</gene>